<evidence type="ECO:0000256" key="2">
    <source>
        <dbReference type="ARBA" id="ARBA00008770"/>
    </source>
</evidence>
<keyword evidence="3 4" id="KW-0378">Hydrolase</keyword>
<dbReference type="InterPro" id="IPR006379">
    <property type="entry name" value="HAD-SF_hydro_IIB"/>
</dbReference>
<dbReference type="CDD" id="cd01627">
    <property type="entry name" value="HAD_TPP"/>
    <property type="match status" value="1"/>
</dbReference>
<dbReference type="Pfam" id="PF02358">
    <property type="entry name" value="Trehalose_PPase"/>
    <property type="match status" value="1"/>
</dbReference>
<dbReference type="InterPro" id="IPR044651">
    <property type="entry name" value="OTSB-like"/>
</dbReference>
<keyword evidence="6" id="KW-1185">Reference proteome</keyword>
<sequence>MAAADLAPPPDLTAISSPALFLDFDGTLVELADSPDAIDVPGHLASALERKARELDGRLALVSGRHIADLRKYLPHCAIVMSGSHGAEVTSPDGSPVSEHAPPSLHDEAWDAARAFERSTHGLLLERKTLGLGLHYRDCPDRRDDIRAFAQDLARQHGLHVREGKMVVELATTDSDKGVGLRAIMGDPPFAGGTPVFLGDDTTDEDGFRAAQELGGFGVLVGEPRETAARYRLPGVEAVHQWLELA</sequence>
<reference evidence="5 6" key="1">
    <citation type="submission" date="2021-07" db="EMBL/GenBank/DDBJ databases">
        <title>Alteriqipengyuania abyssalis NZ-12B nov, sp.nov isolated from deep sea sponge in pacific ocean.</title>
        <authorList>
            <person name="Tareen S."/>
            <person name="Wink J."/>
        </authorList>
    </citation>
    <scope>NUCLEOTIDE SEQUENCE [LARGE SCALE GENOMIC DNA]</scope>
    <source>
        <strain evidence="5 6">NZ-12B</strain>
    </source>
</reference>
<comment type="catalytic activity">
    <reaction evidence="4">
        <text>alpha,alpha-trehalose 6-phosphate + H2O = alpha,alpha-trehalose + phosphate</text>
        <dbReference type="Rhea" id="RHEA:23420"/>
        <dbReference type="ChEBI" id="CHEBI:15377"/>
        <dbReference type="ChEBI" id="CHEBI:16551"/>
        <dbReference type="ChEBI" id="CHEBI:43474"/>
        <dbReference type="ChEBI" id="CHEBI:58429"/>
        <dbReference type="EC" id="3.1.3.12"/>
    </reaction>
</comment>
<keyword evidence="4" id="KW-0479">Metal-binding</keyword>
<evidence type="ECO:0000313" key="6">
    <source>
        <dbReference type="Proteomes" id="UP000759298"/>
    </source>
</evidence>
<name>A0ABS7PDK2_9SPHN</name>
<comment type="pathway">
    <text evidence="1 4">Glycan biosynthesis; trehalose biosynthesis.</text>
</comment>
<protein>
    <recommendedName>
        <fullName evidence="4">Trehalose 6-phosphate phosphatase</fullName>
        <ecNumber evidence="4">3.1.3.12</ecNumber>
    </recommendedName>
</protein>
<gene>
    <name evidence="5" type="primary">otsB</name>
    <name evidence="5" type="ORF">KYN89_08805</name>
</gene>
<dbReference type="PANTHER" id="PTHR43768">
    <property type="entry name" value="TREHALOSE 6-PHOSPHATE PHOSPHATASE"/>
    <property type="match status" value="1"/>
</dbReference>
<dbReference type="EMBL" id="JAHWXP010000002">
    <property type="protein sequence ID" value="MBY8337149.1"/>
    <property type="molecule type" value="Genomic_DNA"/>
</dbReference>
<organism evidence="5 6">
    <name type="scientific">Alteriqipengyuania abyssalis</name>
    <dbReference type="NCBI Taxonomy" id="2860200"/>
    <lineage>
        <taxon>Bacteria</taxon>
        <taxon>Pseudomonadati</taxon>
        <taxon>Pseudomonadota</taxon>
        <taxon>Alphaproteobacteria</taxon>
        <taxon>Sphingomonadales</taxon>
        <taxon>Erythrobacteraceae</taxon>
        <taxon>Alteriqipengyuania</taxon>
    </lineage>
</organism>
<dbReference type="InterPro" id="IPR036412">
    <property type="entry name" value="HAD-like_sf"/>
</dbReference>
<dbReference type="PANTHER" id="PTHR43768:SF3">
    <property type="entry name" value="TREHALOSE 6-PHOSPHATE PHOSPHATASE"/>
    <property type="match status" value="1"/>
</dbReference>
<dbReference type="RefSeq" id="WP_222824706.1">
    <property type="nucleotide sequence ID" value="NZ_JAHWXP010000002.1"/>
</dbReference>
<evidence type="ECO:0000256" key="3">
    <source>
        <dbReference type="ARBA" id="ARBA00022801"/>
    </source>
</evidence>
<comment type="cofactor">
    <cofactor evidence="4">
        <name>Mg(2+)</name>
        <dbReference type="ChEBI" id="CHEBI:18420"/>
    </cofactor>
</comment>
<dbReference type="Proteomes" id="UP000759298">
    <property type="component" value="Unassembled WGS sequence"/>
</dbReference>
<dbReference type="InterPro" id="IPR023214">
    <property type="entry name" value="HAD_sf"/>
</dbReference>
<accession>A0ABS7PDK2</accession>
<dbReference type="Gene3D" id="3.30.70.1020">
    <property type="entry name" value="Trehalose-6-phosphate phosphatase related protein, domain 2"/>
    <property type="match status" value="1"/>
</dbReference>
<dbReference type="Gene3D" id="3.40.50.1000">
    <property type="entry name" value="HAD superfamily/HAD-like"/>
    <property type="match status" value="1"/>
</dbReference>
<comment type="caution">
    <text evidence="5">The sequence shown here is derived from an EMBL/GenBank/DDBJ whole genome shotgun (WGS) entry which is preliminary data.</text>
</comment>
<dbReference type="EC" id="3.1.3.12" evidence="4"/>
<dbReference type="NCBIfam" id="TIGR00685">
    <property type="entry name" value="T6PP"/>
    <property type="match status" value="1"/>
</dbReference>
<comment type="function">
    <text evidence="4">Removes the phosphate from trehalose 6-phosphate to produce free trehalose.</text>
</comment>
<evidence type="ECO:0000313" key="5">
    <source>
        <dbReference type="EMBL" id="MBY8337149.1"/>
    </source>
</evidence>
<evidence type="ECO:0000256" key="4">
    <source>
        <dbReference type="RuleBase" id="RU361117"/>
    </source>
</evidence>
<dbReference type="SUPFAM" id="SSF56784">
    <property type="entry name" value="HAD-like"/>
    <property type="match status" value="1"/>
</dbReference>
<evidence type="ECO:0000256" key="1">
    <source>
        <dbReference type="ARBA" id="ARBA00005199"/>
    </source>
</evidence>
<dbReference type="GO" id="GO:0004805">
    <property type="term" value="F:trehalose-phosphatase activity"/>
    <property type="evidence" value="ECO:0007669"/>
    <property type="project" value="UniProtKB-EC"/>
</dbReference>
<comment type="similarity">
    <text evidence="2 4">Belongs to the trehalose phosphatase family.</text>
</comment>
<keyword evidence="4" id="KW-0460">Magnesium</keyword>
<proteinExistence type="inferred from homology"/>
<dbReference type="NCBIfam" id="TIGR01484">
    <property type="entry name" value="HAD-SF-IIB"/>
    <property type="match status" value="1"/>
</dbReference>
<dbReference type="InterPro" id="IPR003337">
    <property type="entry name" value="Trehalose_PPase"/>
</dbReference>